<keyword evidence="1" id="KW-1133">Transmembrane helix</keyword>
<sequence>MKIPLIFIAKVLFASAALSFTIKYGGRFFPLEATATNAIIAVTLPPFAMMLVLFWRLSKNRESSF</sequence>
<dbReference type="EMBL" id="JADEWZ010000028">
    <property type="protein sequence ID" value="MBE9117666.1"/>
    <property type="molecule type" value="Genomic_DNA"/>
</dbReference>
<dbReference type="Proteomes" id="UP000654482">
    <property type="component" value="Unassembled WGS sequence"/>
</dbReference>
<dbReference type="RefSeq" id="WP_194030754.1">
    <property type="nucleotide sequence ID" value="NZ_JADEWZ010000028.1"/>
</dbReference>
<feature type="transmembrane region" description="Helical" evidence="1">
    <location>
        <begin position="35"/>
        <end position="55"/>
    </location>
</feature>
<evidence type="ECO:0000313" key="2">
    <source>
        <dbReference type="EMBL" id="MBE9117666.1"/>
    </source>
</evidence>
<organism evidence="2 3">
    <name type="scientific">Lusitaniella coriacea LEGE 07157</name>
    <dbReference type="NCBI Taxonomy" id="945747"/>
    <lineage>
        <taxon>Bacteria</taxon>
        <taxon>Bacillati</taxon>
        <taxon>Cyanobacteriota</taxon>
        <taxon>Cyanophyceae</taxon>
        <taxon>Spirulinales</taxon>
        <taxon>Lusitaniellaceae</taxon>
        <taxon>Lusitaniella</taxon>
    </lineage>
</organism>
<reference evidence="2" key="1">
    <citation type="submission" date="2020-10" db="EMBL/GenBank/DDBJ databases">
        <authorList>
            <person name="Castelo-Branco R."/>
            <person name="Eusebio N."/>
            <person name="Adriana R."/>
            <person name="Vieira A."/>
            <person name="Brugerolle De Fraissinette N."/>
            <person name="Rezende De Castro R."/>
            <person name="Schneider M.P."/>
            <person name="Vasconcelos V."/>
            <person name="Leao P.N."/>
        </authorList>
    </citation>
    <scope>NUCLEOTIDE SEQUENCE</scope>
    <source>
        <strain evidence="2">LEGE 07157</strain>
    </source>
</reference>
<evidence type="ECO:0000256" key="1">
    <source>
        <dbReference type="SAM" id="Phobius"/>
    </source>
</evidence>
<protein>
    <submittedName>
        <fullName evidence="2">Uncharacterized protein</fullName>
    </submittedName>
</protein>
<proteinExistence type="predicted"/>
<keyword evidence="1" id="KW-0812">Transmembrane</keyword>
<keyword evidence="3" id="KW-1185">Reference proteome</keyword>
<evidence type="ECO:0000313" key="3">
    <source>
        <dbReference type="Proteomes" id="UP000654482"/>
    </source>
</evidence>
<accession>A0A8J7DY92</accession>
<dbReference type="AlphaFoldDB" id="A0A8J7DY92"/>
<name>A0A8J7DY92_9CYAN</name>
<keyword evidence="1" id="KW-0472">Membrane</keyword>
<gene>
    <name evidence="2" type="ORF">IQ249_17350</name>
</gene>
<comment type="caution">
    <text evidence="2">The sequence shown here is derived from an EMBL/GenBank/DDBJ whole genome shotgun (WGS) entry which is preliminary data.</text>
</comment>